<keyword evidence="3" id="KW-0238">DNA-binding</keyword>
<name>A0ABQ4BR45_9ACTN</name>
<dbReference type="EMBL" id="BOMS01000165">
    <property type="protein sequence ID" value="GIE73134.1"/>
    <property type="molecule type" value="Genomic_DNA"/>
</dbReference>
<feature type="domain" description="HTH merR-type" evidence="5">
    <location>
        <begin position="1"/>
        <end position="68"/>
    </location>
</feature>
<evidence type="ECO:0000256" key="2">
    <source>
        <dbReference type="ARBA" id="ARBA00023015"/>
    </source>
</evidence>
<dbReference type="PANTHER" id="PTHR30204">
    <property type="entry name" value="REDOX-CYCLING DRUG-SENSING TRANSCRIPTIONAL ACTIVATOR SOXR"/>
    <property type="match status" value="1"/>
</dbReference>
<dbReference type="Proteomes" id="UP000624709">
    <property type="component" value="Unassembled WGS sequence"/>
</dbReference>
<dbReference type="PROSITE" id="PS50937">
    <property type="entry name" value="HTH_MERR_2"/>
    <property type="match status" value="1"/>
</dbReference>
<sequence length="265" mass="29568">MRIAELADLTDTTVRTIRYYHQIGLLPVPACQDGFRDYDLSHLARLARIRWLARAGIALVTIGAMLDDPDPASGAIRADLRAAVDAVDEQMRRLQGQRDRLTGLIDTVDTDGRLSPMPVAMARFYDRMQAGATDPQTRRVIRRERNFLELAFYRGDMPPESVLAYEGLTEASLAESSALFDEIADRVRRGERLEQPEMDAIATAVVDRIARRLGGDMPRLVRSIDQEVAQRAVDLYVRLADPGQRQLARVIGDAVLTTIEKGHAS</sequence>
<dbReference type="InterPro" id="IPR009061">
    <property type="entry name" value="DNA-bd_dom_put_sf"/>
</dbReference>
<dbReference type="Pfam" id="PF13411">
    <property type="entry name" value="MerR_1"/>
    <property type="match status" value="1"/>
</dbReference>
<proteinExistence type="predicted"/>
<evidence type="ECO:0000313" key="7">
    <source>
        <dbReference type="Proteomes" id="UP000624709"/>
    </source>
</evidence>
<reference evidence="6 7" key="1">
    <citation type="submission" date="2021-01" db="EMBL/GenBank/DDBJ databases">
        <title>Whole genome shotgun sequence of Actinoplanes palleronii NBRC 14916.</title>
        <authorList>
            <person name="Komaki H."/>
            <person name="Tamura T."/>
        </authorList>
    </citation>
    <scope>NUCLEOTIDE SEQUENCE [LARGE SCALE GENOMIC DNA]</scope>
    <source>
        <strain evidence="6 7">NBRC 14916</strain>
    </source>
</reference>
<dbReference type="CDD" id="cd00592">
    <property type="entry name" value="HTH_MerR-like"/>
    <property type="match status" value="1"/>
</dbReference>
<keyword evidence="7" id="KW-1185">Reference proteome</keyword>
<evidence type="ECO:0000256" key="4">
    <source>
        <dbReference type="ARBA" id="ARBA00023163"/>
    </source>
</evidence>
<dbReference type="PANTHER" id="PTHR30204:SF69">
    <property type="entry name" value="MERR-FAMILY TRANSCRIPTIONAL REGULATOR"/>
    <property type="match status" value="1"/>
</dbReference>
<evidence type="ECO:0000256" key="3">
    <source>
        <dbReference type="ARBA" id="ARBA00023125"/>
    </source>
</evidence>
<gene>
    <name evidence="6" type="ORF">Apa02nite_092420</name>
</gene>
<evidence type="ECO:0000313" key="6">
    <source>
        <dbReference type="EMBL" id="GIE73134.1"/>
    </source>
</evidence>
<dbReference type="InterPro" id="IPR047057">
    <property type="entry name" value="MerR_fam"/>
</dbReference>
<organism evidence="6 7">
    <name type="scientific">Actinoplanes palleronii</name>
    <dbReference type="NCBI Taxonomy" id="113570"/>
    <lineage>
        <taxon>Bacteria</taxon>
        <taxon>Bacillati</taxon>
        <taxon>Actinomycetota</taxon>
        <taxon>Actinomycetes</taxon>
        <taxon>Micromonosporales</taxon>
        <taxon>Micromonosporaceae</taxon>
        <taxon>Actinoplanes</taxon>
    </lineage>
</organism>
<dbReference type="RefSeq" id="WP_203830775.1">
    <property type="nucleotide sequence ID" value="NZ_BAAATY010000058.1"/>
</dbReference>
<evidence type="ECO:0000256" key="1">
    <source>
        <dbReference type="ARBA" id="ARBA00022491"/>
    </source>
</evidence>
<keyword evidence="1" id="KW-0678">Repressor</keyword>
<comment type="caution">
    <text evidence="6">The sequence shown here is derived from an EMBL/GenBank/DDBJ whole genome shotgun (WGS) entry which is preliminary data.</text>
</comment>
<dbReference type="SUPFAM" id="SSF46955">
    <property type="entry name" value="Putative DNA-binding domain"/>
    <property type="match status" value="1"/>
</dbReference>
<dbReference type="InterPro" id="IPR000551">
    <property type="entry name" value="MerR-type_HTH_dom"/>
</dbReference>
<dbReference type="Gene3D" id="1.10.1660.10">
    <property type="match status" value="1"/>
</dbReference>
<keyword evidence="2" id="KW-0805">Transcription regulation</keyword>
<protein>
    <recommendedName>
        <fullName evidence="5">HTH merR-type domain-containing protein</fullName>
    </recommendedName>
</protein>
<accession>A0ABQ4BR45</accession>
<keyword evidence="4" id="KW-0804">Transcription</keyword>
<evidence type="ECO:0000259" key="5">
    <source>
        <dbReference type="PROSITE" id="PS50937"/>
    </source>
</evidence>
<dbReference type="SMART" id="SM00422">
    <property type="entry name" value="HTH_MERR"/>
    <property type="match status" value="1"/>
</dbReference>